<comment type="caution">
    <text evidence="1">The sequence shown here is derived from an EMBL/GenBank/DDBJ whole genome shotgun (WGS) entry which is preliminary data.</text>
</comment>
<evidence type="ECO:0000313" key="1">
    <source>
        <dbReference type="EMBL" id="KAJ2813342.1"/>
    </source>
</evidence>
<name>A0ACC1LPT9_9FUNG</name>
<reference evidence="1" key="1">
    <citation type="submission" date="2022-07" db="EMBL/GenBank/DDBJ databases">
        <title>Phylogenomic reconstructions and comparative analyses of Kickxellomycotina fungi.</title>
        <authorList>
            <person name="Reynolds N.K."/>
            <person name="Stajich J.E."/>
            <person name="Barry K."/>
            <person name="Grigoriev I.V."/>
            <person name="Crous P."/>
            <person name="Smith M.E."/>
        </authorList>
    </citation>
    <scope>NUCLEOTIDE SEQUENCE</scope>
    <source>
        <strain evidence="1">CBS 102833</strain>
    </source>
</reference>
<protein>
    <submittedName>
        <fullName evidence="1">Uncharacterized protein</fullName>
    </submittedName>
</protein>
<accession>A0ACC1LPT9</accession>
<gene>
    <name evidence="1" type="ORF">H4S07_000763</name>
</gene>
<dbReference type="EMBL" id="JANBUP010000069">
    <property type="protein sequence ID" value="KAJ2813342.1"/>
    <property type="molecule type" value="Genomic_DNA"/>
</dbReference>
<evidence type="ECO:0000313" key="2">
    <source>
        <dbReference type="Proteomes" id="UP001140096"/>
    </source>
</evidence>
<organism evidence="1 2">
    <name type="scientific">Coemansia furcata</name>
    <dbReference type="NCBI Taxonomy" id="417177"/>
    <lineage>
        <taxon>Eukaryota</taxon>
        <taxon>Fungi</taxon>
        <taxon>Fungi incertae sedis</taxon>
        <taxon>Zoopagomycota</taxon>
        <taxon>Kickxellomycotina</taxon>
        <taxon>Kickxellomycetes</taxon>
        <taxon>Kickxellales</taxon>
        <taxon>Kickxellaceae</taxon>
        <taxon>Coemansia</taxon>
    </lineage>
</organism>
<dbReference type="Proteomes" id="UP001140096">
    <property type="component" value="Unassembled WGS sequence"/>
</dbReference>
<keyword evidence="2" id="KW-1185">Reference proteome</keyword>
<sequence length="477" mass="48924">MIISTVTVSALSSTSNISPESSTSIKASNDAYLASPPPDAQSTDASVLPASSSIPGKPMPSAPMPVEPVPTMPPIAVDPVPSMPPMPSSPVPIAPSDMPSAPAPAPPALATTTSDSPDQELVVIEFVPIMIQPTNAPVESETECEESKVETPEPELCTDDVSAPAETSGGPVPSVPMPVMPMPSVPMPVVPMPSVPMPVAPMPSPPMPSPPMPIASTPMPIPSTPVPVVPMPSPPMPTAPMLILPILPAPTSLAPLPPPMFTPIYQDTPVAASVDSASSSNEAPVTLTDIEVVTDGTITLPYCDEEVLQTSTPAVNIGVPAMTPPAPMVTNVPAMPAPMPEPTNIPAAPVPVPAPMPTTTPFMPIAPAVPAPPQVPSDIASESDVADTCTPEFITVTIYDEIPVDPVTVTEYVPYFLPVDTDMWTDLYPTPPLGPGPVIWSDTPLPPVSSVPTAGQPAVPAPSSSHAPCPTSSWVQV</sequence>
<proteinExistence type="predicted"/>